<proteinExistence type="predicted"/>
<evidence type="ECO:0000313" key="2">
    <source>
        <dbReference type="Proteomes" id="UP001558613"/>
    </source>
</evidence>
<sequence>MVMGEYSPTCHFCHCMAYTLGTGLEFIVKGLPLTPHTEAFLVLTVSFNGLAALCGSPLMECFLCGSHSVILPRNMGLFLRSLPSVLQEELDMHLLKFHVLCAQFKN</sequence>
<keyword evidence="2" id="KW-1185">Reference proteome</keyword>
<evidence type="ECO:0000313" key="1">
    <source>
        <dbReference type="EMBL" id="KAL1267037.1"/>
    </source>
</evidence>
<reference evidence="1 2" key="1">
    <citation type="submission" date="2023-09" db="EMBL/GenBank/DDBJ databases">
        <authorList>
            <person name="Wang M."/>
        </authorList>
    </citation>
    <scope>NUCLEOTIDE SEQUENCE [LARGE SCALE GENOMIC DNA]</scope>
    <source>
        <strain evidence="1">GT-2023</strain>
        <tissue evidence="1">Liver</tissue>
    </source>
</reference>
<name>A0ABR3MQZ4_9TELE</name>
<protein>
    <submittedName>
        <fullName evidence="1">Uncharacterized protein</fullName>
    </submittedName>
</protein>
<organism evidence="1 2">
    <name type="scientific">Cirrhinus molitorella</name>
    <name type="common">mud carp</name>
    <dbReference type="NCBI Taxonomy" id="172907"/>
    <lineage>
        <taxon>Eukaryota</taxon>
        <taxon>Metazoa</taxon>
        <taxon>Chordata</taxon>
        <taxon>Craniata</taxon>
        <taxon>Vertebrata</taxon>
        <taxon>Euteleostomi</taxon>
        <taxon>Actinopterygii</taxon>
        <taxon>Neopterygii</taxon>
        <taxon>Teleostei</taxon>
        <taxon>Ostariophysi</taxon>
        <taxon>Cypriniformes</taxon>
        <taxon>Cyprinidae</taxon>
        <taxon>Labeoninae</taxon>
        <taxon>Labeonini</taxon>
        <taxon>Cirrhinus</taxon>
    </lineage>
</organism>
<dbReference type="Proteomes" id="UP001558613">
    <property type="component" value="Unassembled WGS sequence"/>
</dbReference>
<dbReference type="EMBL" id="JAYMGO010000010">
    <property type="protein sequence ID" value="KAL1267037.1"/>
    <property type="molecule type" value="Genomic_DNA"/>
</dbReference>
<accession>A0ABR3MQZ4</accession>
<gene>
    <name evidence="1" type="ORF">QQF64_002712</name>
</gene>
<comment type="caution">
    <text evidence="1">The sequence shown here is derived from an EMBL/GenBank/DDBJ whole genome shotgun (WGS) entry which is preliminary data.</text>
</comment>